<dbReference type="InterPro" id="IPR020557">
    <property type="entry name" value="Fumarate_lyase_CS"/>
</dbReference>
<dbReference type="STRING" id="630515.SAMN04489812_1261"/>
<dbReference type="Gene3D" id="1.10.40.30">
    <property type="entry name" value="Fumarase/aspartase (C-terminal domain)"/>
    <property type="match status" value="1"/>
</dbReference>
<dbReference type="PROSITE" id="PS00163">
    <property type="entry name" value="FUMARATE_LYASES"/>
    <property type="match status" value="1"/>
</dbReference>
<comment type="function">
    <text evidence="6">Involved in the TCA cycle. Catalyzes the stereospecific interconversion of fumarate to L-malate.</text>
</comment>
<comment type="subunit">
    <text evidence="6">Homotetramer.</text>
</comment>
<feature type="binding site" evidence="6">
    <location>
        <position position="316"/>
    </location>
    <ligand>
        <name>substrate</name>
    </ligand>
</feature>
<feature type="binding site" evidence="6">
    <location>
        <begin position="321"/>
        <end position="323"/>
    </location>
    <ligand>
        <name>substrate</name>
    </ligand>
</feature>
<dbReference type="Gene3D" id="1.20.200.10">
    <property type="entry name" value="Fumarase/aspartase (Central domain)"/>
    <property type="match status" value="1"/>
</dbReference>
<feature type="binding site" evidence="6">
    <location>
        <position position="184"/>
    </location>
    <ligand>
        <name>substrate</name>
    </ligand>
</feature>
<dbReference type="PRINTS" id="PR00149">
    <property type="entry name" value="FUMRATELYASE"/>
</dbReference>
<feature type="binding site" evidence="6">
    <location>
        <begin position="136"/>
        <end position="138"/>
    </location>
    <ligand>
        <name>substrate</name>
    </ligand>
</feature>
<keyword evidence="5 6" id="KW-0456">Lyase</keyword>
<comment type="similarity">
    <text evidence="2 6">Belongs to the class-II fumarase/aspartase family. Fumarase subfamily.</text>
</comment>
<dbReference type="FunFam" id="1.10.40.30:FF:000002">
    <property type="entry name" value="Fumarate hydratase class II"/>
    <property type="match status" value="1"/>
</dbReference>
<keyword evidence="3 6" id="KW-0963">Cytoplasm</keyword>
<dbReference type="AlphaFoldDB" id="A0A1H1QGD6"/>
<accession>A0A1H1QGD6</accession>
<feature type="domain" description="Fumarate lyase N-terminal" evidence="7">
    <location>
        <begin position="15"/>
        <end position="339"/>
    </location>
</feature>
<gene>
    <name evidence="6" type="primary">fumC</name>
    <name evidence="9" type="ORF">SAMN04489812_1261</name>
</gene>
<name>A0A1H1QGD6_9ACTN</name>
<feature type="binding site" evidence="6">
    <location>
        <begin position="101"/>
        <end position="103"/>
    </location>
    <ligand>
        <name>substrate</name>
    </ligand>
</feature>
<dbReference type="Gene3D" id="1.10.275.10">
    <property type="entry name" value="Fumarase/aspartase (N-terminal domain)"/>
    <property type="match status" value="1"/>
</dbReference>
<feature type="active site" description="Proton donor/acceptor" evidence="6">
    <location>
        <position position="185"/>
    </location>
</feature>
<dbReference type="FunFam" id="1.20.200.10:FF:000001">
    <property type="entry name" value="Fumarate hydratase, mitochondrial"/>
    <property type="match status" value="1"/>
</dbReference>
<dbReference type="EMBL" id="LT629772">
    <property type="protein sequence ID" value="SDS22495.1"/>
    <property type="molecule type" value="Genomic_DNA"/>
</dbReference>
<dbReference type="InterPro" id="IPR000362">
    <property type="entry name" value="Fumarate_lyase_fam"/>
</dbReference>
<proteinExistence type="inferred from homology"/>
<dbReference type="Pfam" id="PF10415">
    <property type="entry name" value="FumaraseC_C"/>
    <property type="match status" value="1"/>
</dbReference>
<comment type="catalytic activity">
    <reaction evidence="6">
        <text>(S)-malate = fumarate + H2O</text>
        <dbReference type="Rhea" id="RHEA:12460"/>
        <dbReference type="ChEBI" id="CHEBI:15377"/>
        <dbReference type="ChEBI" id="CHEBI:15589"/>
        <dbReference type="ChEBI" id="CHEBI:29806"/>
        <dbReference type="EC" id="4.2.1.2"/>
    </reaction>
</comment>
<evidence type="ECO:0000256" key="6">
    <source>
        <dbReference type="HAMAP-Rule" id="MF_00743"/>
    </source>
</evidence>
<protein>
    <recommendedName>
        <fullName evidence="6">Fumarate hydratase class II</fullName>
        <shortName evidence="6">Fumarase C</shortName>
        <ecNumber evidence="6">4.2.1.2</ecNumber>
    </recommendedName>
    <alternativeName>
        <fullName evidence="6">Aerobic fumarase</fullName>
    </alternativeName>
    <alternativeName>
        <fullName evidence="6">Iron-independent fumarase</fullName>
    </alternativeName>
</protein>
<comment type="catalytic activity">
    <reaction evidence="1">
        <text>L-aspartate = fumarate + NH4(+)</text>
        <dbReference type="Rhea" id="RHEA:16601"/>
        <dbReference type="ChEBI" id="CHEBI:28938"/>
        <dbReference type="ChEBI" id="CHEBI:29806"/>
        <dbReference type="ChEBI" id="CHEBI:29991"/>
        <dbReference type="EC" id="4.3.1.1"/>
    </reaction>
</comment>
<dbReference type="GO" id="GO:0006099">
    <property type="term" value="P:tricarboxylic acid cycle"/>
    <property type="evidence" value="ECO:0007669"/>
    <property type="project" value="UniProtKB-UniRule"/>
</dbReference>
<evidence type="ECO:0000313" key="10">
    <source>
        <dbReference type="Proteomes" id="UP000199103"/>
    </source>
</evidence>
<dbReference type="SUPFAM" id="SSF48557">
    <property type="entry name" value="L-aspartase-like"/>
    <property type="match status" value="1"/>
</dbReference>
<dbReference type="PANTHER" id="PTHR11444:SF22">
    <property type="entry name" value="FUMARATE HYDRATASE CLASS II"/>
    <property type="match status" value="1"/>
</dbReference>
<reference evidence="9 10" key="1">
    <citation type="submission" date="2016-10" db="EMBL/GenBank/DDBJ databases">
        <authorList>
            <person name="de Groot N.N."/>
        </authorList>
    </citation>
    <scope>NUCLEOTIDE SEQUENCE [LARGE SCALE GENOMIC DNA]</scope>
    <source>
        <strain evidence="9 10">DSM 21800</strain>
    </source>
</reference>
<evidence type="ECO:0000313" key="9">
    <source>
        <dbReference type="EMBL" id="SDS22495.1"/>
    </source>
</evidence>
<comment type="miscellaneous">
    <text evidence="6">There are 2 substrate-binding sites: the catalytic A site, and the non-catalytic B site that may play a role in the transfer of substrate or product between the active site and the solvent. Alternatively, the B site may bind allosteric effectors.</text>
</comment>
<dbReference type="HAMAP" id="MF_00743">
    <property type="entry name" value="FumaraseC"/>
    <property type="match status" value="1"/>
</dbReference>
<evidence type="ECO:0000256" key="3">
    <source>
        <dbReference type="ARBA" id="ARBA00022490"/>
    </source>
</evidence>
<evidence type="ECO:0000256" key="5">
    <source>
        <dbReference type="ARBA" id="ARBA00023239"/>
    </source>
</evidence>
<evidence type="ECO:0000259" key="7">
    <source>
        <dbReference type="Pfam" id="PF00206"/>
    </source>
</evidence>
<evidence type="ECO:0000256" key="1">
    <source>
        <dbReference type="ARBA" id="ARBA00001494"/>
    </source>
</evidence>
<evidence type="ECO:0000259" key="8">
    <source>
        <dbReference type="Pfam" id="PF10415"/>
    </source>
</evidence>
<dbReference type="Proteomes" id="UP000199103">
    <property type="component" value="Chromosome I"/>
</dbReference>
<dbReference type="InterPro" id="IPR024083">
    <property type="entry name" value="Fumarase/histidase_N"/>
</dbReference>
<dbReference type="UniPathway" id="UPA00223">
    <property type="reaction ID" value="UER01007"/>
</dbReference>
<dbReference type="GO" id="GO:0004333">
    <property type="term" value="F:fumarate hydratase activity"/>
    <property type="evidence" value="ECO:0007669"/>
    <property type="project" value="UniProtKB-UniRule"/>
</dbReference>
<dbReference type="FunFam" id="1.10.275.10:FF:000001">
    <property type="entry name" value="Fumarate hydratase, mitochondrial"/>
    <property type="match status" value="1"/>
</dbReference>
<keyword evidence="4 6" id="KW-0816">Tricarboxylic acid cycle</keyword>
<feature type="binding site" description="in site B" evidence="6">
    <location>
        <begin position="126"/>
        <end position="129"/>
    </location>
    <ligand>
        <name>substrate</name>
    </ligand>
</feature>
<dbReference type="OrthoDB" id="9802809at2"/>
<dbReference type="InterPro" id="IPR022761">
    <property type="entry name" value="Fumarate_lyase_N"/>
</dbReference>
<sequence length="467" mass="49082">MNKAEDYRIEHDTMGEVRVPAAALWKAQTQRAVENFPISFRPIDPALIAALARIKGAAATTNAELGVVEEKVGQAISQAAAEVASGKHDGEFPIDVFQTGSGTSSNMNTNEVISSLATTILGADVHPNDHVNASQSSNDVFPSAIHIAATDGLINTLIPALEHLRDALAAKADEFAEVVKNGRTHLMDATPVTLGQEFGGYAAQISNGIERIRAALPRVAELPLGGTAVGTGINTPAGFAPSVIKIIADQTGLPLVETRNHFEAQGTQDSIVEASAACKVIAVSLTKIANDIRWMGSGPRSGLGEIALPDLQPGSSIMPGKVNPVLCEATIMVAAQVIGNDSTITTAGLQGNFELNVMLPVIARNILESIRLLSNVSVLFADRCISGITANVEHDRQLAESSPSIVTPLNRYIGYENAAAVAKQALKEGRTIREVVIDNGFVADGKLTEEQLDSALDVLSMTRPPTA</sequence>
<dbReference type="GO" id="GO:0005737">
    <property type="term" value="C:cytoplasm"/>
    <property type="evidence" value="ECO:0007669"/>
    <property type="project" value="UniProtKB-SubCell"/>
</dbReference>
<dbReference type="Pfam" id="PF00206">
    <property type="entry name" value="Lyase_1"/>
    <property type="match status" value="1"/>
</dbReference>
<evidence type="ECO:0000256" key="2">
    <source>
        <dbReference type="ARBA" id="ARBA00009084"/>
    </source>
</evidence>
<evidence type="ECO:0000256" key="4">
    <source>
        <dbReference type="ARBA" id="ARBA00022532"/>
    </source>
</evidence>
<dbReference type="InterPro" id="IPR018951">
    <property type="entry name" value="Fumarase_C_C"/>
</dbReference>
<feature type="site" description="Important for catalytic activity" evidence="6">
    <location>
        <position position="328"/>
    </location>
</feature>
<feature type="active site" evidence="6">
    <location>
        <position position="315"/>
    </location>
</feature>
<comment type="subcellular location">
    <subcellularLocation>
        <location evidence="6">Cytoplasm</location>
    </subcellularLocation>
</comment>
<dbReference type="InterPro" id="IPR008948">
    <property type="entry name" value="L-Aspartase-like"/>
</dbReference>
<dbReference type="CDD" id="cd01362">
    <property type="entry name" value="Fumarase_classII"/>
    <property type="match status" value="1"/>
</dbReference>
<dbReference type="RefSeq" id="WP_091521565.1">
    <property type="nucleotide sequence ID" value="NZ_LT629772.1"/>
</dbReference>
<dbReference type="PANTHER" id="PTHR11444">
    <property type="entry name" value="ASPARTATEAMMONIA/ARGININOSUCCINATE/ADENYLOSUCCINATE LYASE"/>
    <property type="match status" value="1"/>
</dbReference>
<dbReference type="NCBIfam" id="NF008909">
    <property type="entry name" value="PRK12273.1"/>
    <property type="match status" value="1"/>
</dbReference>
<keyword evidence="10" id="KW-1185">Reference proteome</keyword>
<dbReference type="GO" id="GO:0008797">
    <property type="term" value="F:aspartate ammonia-lyase activity"/>
    <property type="evidence" value="ECO:0007669"/>
    <property type="project" value="UniProtKB-EC"/>
</dbReference>
<comment type="pathway">
    <text evidence="6">Carbohydrate metabolism; tricarboxylic acid cycle; (S)-malate from fumarate: step 1/1.</text>
</comment>
<dbReference type="InterPro" id="IPR005677">
    <property type="entry name" value="Fum_hydII"/>
</dbReference>
<dbReference type="GO" id="GO:0006106">
    <property type="term" value="P:fumarate metabolic process"/>
    <property type="evidence" value="ECO:0007669"/>
    <property type="project" value="InterPro"/>
</dbReference>
<dbReference type="EC" id="4.2.1.2" evidence="6"/>
<organism evidence="9 10">
    <name type="scientific">Microlunatus soli</name>
    <dbReference type="NCBI Taxonomy" id="630515"/>
    <lineage>
        <taxon>Bacteria</taxon>
        <taxon>Bacillati</taxon>
        <taxon>Actinomycetota</taxon>
        <taxon>Actinomycetes</taxon>
        <taxon>Propionibacteriales</taxon>
        <taxon>Propionibacteriaceae</taxon>
        <taxon>Microlunatus</taxon>
    </lineage>
</organism>
<feature type="domain" description="Fumarase C C-terminal" evidence="8">
    <location>
        <begin position="405"/>
        <end position="463"/>
    </location>
</feature>